<gene>
    <name evidence="6" type="ORF">SAMN02745110_01880</name>
</gene>
<evidence type="ECO:0000313" key="7">
    <source>
        <dbReference type="Proteomes" id="UP000189857"/>
    </source>
</evidence>
<comment type="similarity">
    <text evidence="5">Belongs to the creatininase superfamily.</text>
</comment>
<protein>
    <submittedName>
        <fullName evidence="6">Creatinine amidohydrolase</fullName>
    </submittedName>
</protein>
<evidence type="ECO:0000256" key="1">
    <source>
        <dbReference type="ARBA" id="ARBA00001947"/>
    </source>
</evidence>
<dbReference type="Gene3D" id="3.40.50.10310">
    <property type="entry name" value="Creatininase"/>
    <property type="match status" value="1"/>
</dbReference>
<dbReference type="GO" id="GO:0046872">
    <property type="term" value="F:metal ion binding"/>
    <property type="evidence" value="ECO:0007669"/>
    <property type="project" value="UniProtKB-KW"/>
</dbReference>
<keyword evidence="3 6" id="KW-0378">Hydrolase</keyword>
<organism evidence="6 7">
    <name type="scientific">Eubacterium ruminantium</name>
    <dbReference type="NCBI Taxonomy" id="42322"/>
    <lineage>
        <taxon>Bacteria</taxon>
        <taxon>Bacillati</taxon>
        <taxon>Bacillota</taxon>
        <taxon>Clostridia</taxon>
        <taxon>Eubacteriales</taxon>
        <taxon>Eubacteriaceae</taxon>
        <taxon>Eubacterium</taxon>
    </lineage>
</organism>
<dbReference type="GO" id="GO:0009231">
    <property type="term" value="P:riboflavin biosynthetic process"/>
    <property type="evidence" value="ECO:0007669"/>
    <property type="project" value="TreeGrafter"/>
</dbReference>
<dbReference type="AlphaFoldDB" id="A0A1T4P9A5"/>
<dbReference type="RefSeq" id="WP_078787702.1">
    <property type="nucleotide sequence ID" value="NZ_FMTO01000010.1"/>
</dbReference>
<keyword evidence="2" id="KW-0479">Metal-binding</keyword>
<comment type="cofactor">
    <cofactor evidence="1">
        <name>Zn(2+)</name>
        <dbReference type="ChEBI" id="CHEBI:29105"/>
    </cofactor>
</comment>
<name>A0A1T4P9A5_9FIRM</name>
<dbReference type="OrthoDB" id="9801445at2"/>
<evidence type="ECO:0000256" key="4">
    <source>
        <dbReference type="ARBA" id="ARBA00022833"/>
    </source>
</evidence>
<sequence>MRDLSLMTWKEIKEVDKENSIVFVVMAPIEEHGWCLPLATDLIEGEAWSKGAMEEIEKHIPAECFYLPTFPIAAASVNEFYGSIHFSMKTTYEVGYEILESLRFMGFKNMVIIASHADPDHQIAVKKAVKRINKKYGVCAISPMGSIFMGEGTEEPDELKKLEKEYGNDFHAGWVETSSLLDIDESYVRDGYKNLPDSNITDKDMISKKKQLSAMGGYGHMGMPRFASKEVGEMLNRNCVESICDAVIKFYNRDGYEKYDDYFLYKILPLHIRFIRIFGRVKRRMVSE</sequence>
<dbReference type="Proteomes" id="UP000189857">
    <property type="component" value="Unassembled WGS sequence"/>
</dbReference>
<evidence type="ECO:0000256" key="3">
    <source>
        <dbReference type="ARBA" id="ARBA00022801"/>
    </source>
</evidence>
<evidence type="ECO:0000256" key="2">
    <source>
        <dbReference type="ARBA" id="ARBA00022723"/>
    </source>
</evidence>
<dbReference type="PANTHER" id="PTHR35005:SF1">
    <property type="entry name" value="2-AMINO-5-FORMYLAMINO-6-RIBOSYLAMINOPYRIMIDIN-4(3H)-ONE 5'-MONOPHOSPHATE DEFORMYLASE"/>
    <property type="match status" value="1"/>
</dbReference>
<evidence type="ECO:0000256" key="5">
    <source>
        <dbReference type="ARBA" id="ARBA00024029"/>
    </source>
</evidence>
<proteinExistence type="inferred from homology"/>
<evidence type="ECO:0000313" key="6">
    <source>
        <dbReference type="EMBL" id="SJZ88113.1"/>
    </source>
</evidence>
<keyword evidence="4" id="KW-0862">Zinc</keyword>
<dbReference type="EMBL" id="FUXA01000011">
    <property type="protein sequence ID" value="SJZ88113.1"/>
    <property type="molecule type" value="Genomic_DNA"/>
</dbReference>
<keyword evidence="7" id="KW-1185">Reference proteome</keyword>
<accession>A0A1T4P9A5</accession>
<dbReference type="GO" id="GO:0016811">
    <property type="term" value="F:hydrolase activity, acting on carbon-nitrogen (but not peptide) bonds, in linear amides"/>
    <property type="evidence" value="ECO:0007669"/>
    <property type="project" value="TreeGrafter"/>
</dbReference>
<dbReference type="InterPro" id="IPR024087">
    <property type="entry name" value="Creatininase-like_sf"/>
</dbReference>
<dbReference type="PANTHER" id="PTHR35005">
    <property type="entry name" value="3-DEHYDRO-SCYLLO-INOSOSE HYDROLASE"/>
    <property type="match status" value="1"/>
</dbReference>
<dbReference type="InterPro" id="IPR003785">
    <property type="entry name" value="Creatininase/forma_Hydrolase"/>
</dbReference>
<dbReference type="SUPFAM" id="SSF102215">
    <property type="entry name" value="Creatininase"/>
    <property type="match status" value="1"/>
</dbReference>
<reference evidence="6 7" key="1">
    <citation type="submission" date="2017-02" db="EMBL/GenBank/DDBJ databases">
        <authorList>
            <person name="Peterson S.W."/>
        </authorList>
    </citation>
    <scope>NUCLEOTIDE SEQUENCE [LARGE SCALE GENOMIC DNA]</scope>
    <source>
        <strain evidence="6 7">ATCC 17233</strain>
    </source>
</reference>
<dbReference type="Pfam" id="PF02633">
    <property type="entry name" value="Creatininase"/>
    <property type="match status" value="1"/>
</dbReference>